<dbReference type="InterPro" id="IPR018822">
    <property type="entry name" value="UPF0646"/>
</dbReference>
<comment type="caution">
    <text evidence="3">The sequence shown here is derived from an EMBL/GenBank/DDBJ whole genome shotgun (WGS) entry which is preliminary data.</text>
</comment>
<dbReference type="InterPro" id="IPR018946">
    <property type="entry name" value="PhoD-like_MPP"/>
</dbReference>
<feature type="region of interest" description="Disordered" evidence="1">
    <location>
        <begin position="1"/>
        <end position="317"/>
    </location>
</feature>
<dbReference type="Gene3D" id="3.60.21.70">
    <property type="entry name" value="PhoD-like phosphatase"/>
    <property type="match status" value="1"/>
</dbReference>
<protein>
    <recommendedName>
        <fullName evidence="2">PhoD-like phosphatase domain-containing protein</fullName>
    </recommendedName>
</protein>
<dbReference type="Pfam" id="PF10336">
    <property type="entry name" value="DUF2420"/>
    <property type="match status" value="1"/>
</dbReference>
<feature type="compositionally biased region" description="Polar residues" evidence="1">
    <location>
        <begin position="285"/>
        <end position="300"/>
    </location>
</feature>
<proteinExistence type="predicted"/>
<organism evidence="3 4">
    <name type="scientific">Aureobasidium pullulans</name>
    <name type="common">Black yeast</name>
    <name type="synonym">Pullularia pullulans</name>
    <dbReference type="NCBI Taxonomy" id="5580"/>
    <lineage>
        <taxon>Eukaryota</taxon>
        <taxon>Fungi</taxon>
        <taxon>Dikarya</taxon>
        <taxon>Ascomycota</taxon>
        <taxon>Pezizomycotina</taxon>
        <taxon>Dothideomycetes</taxon>
        <taxon>Dothideomycetidae</taxon>
        <taxon>Dothideales</taxon>
        <taxon>Saccotheciaceae</taxon>
        <taxon>Aureobasidium</taxon>
    </lineage>
</organism>
<dbReference type="CDD" id="cd07389">
    <property type="entry name" value="MPP_PhoD"/>
    <property type="match status" value="1"/>
</dbReference>
<dbReference type="EMBL" id="QZBU01000365">
    <property type="protein sequence ID" value="TIA67635.1"/>
    <property type="molecule type" value="Genomic_DNA"/>
</dbReference>
<dbReference type="Pfam" id="PF19050">
    <property type="entry name" value="PhoD_2"/>
    <property type="match status" value="1"/>
</dbReference>
<dbReference type="AlphaFoldDB" id="A0A4T0E1U2"/>
<evidence type="ECO:0000259" key="2">
    <source>
        <dbReference type="Pfam" id="PF19050"/>
    </source>
</evidence>
<dbReference type="Proteomes" id="UP000304947">
    <property type="component" value="Unassembled WGS sequence"/>
</dbReference>
<dbReference type="PANTHER" id="PTHR46689">
    <property type="entry name" value="MEMBRANE PROTEIN, PUTATIVE-RELATED"/>
    <property type="match status" value="1"/>
</dbReference>
<sequence length="730" mass="82478">MATALQPTFGLQQPEDSMEISSEYGNMDADIDIDLDAPDAVDTNMQSFQQQSFQQDDHHMQEDPKSDRLDDDLMIDDSNLDDPDRIMQDDAPVPQEQDEELLDFSEDEEDVPMNPAENTEPESHLEPQYQAPIEQSAPVEEPVEHVQSEVASELLTKGVQPVDNTATQTEDTQQQSEAQQPIRDQDATNEKPENVAQAQSTHEVTSEPQPETQEEAQPSPAADSAEQTKPSAHETVIESTEFPNATNDNVDESAHAAHPTENEHKEQGNDNAETGVAQEADEESFQPSLTRQETDLSNYTVPEDYSRERQANSPTVTGLHPTIVEYQENEVYLFPSRDPAVPEQYLLQNENLVTTSLGDLLQACRTALGDGISEDEELVLGVEELDLYVSEDSTPAFSTSFSELLDMYLQLHRLDGNDNPPPFRVSLTTKTRFSNRMAAITQAISEGEAYPTTTTHDGPRVRTRDGEKIGKYREVKAARLHQERGVTFWRFNLEIELGSFQARVAYRINRGPAIGFWVPARGESMNIMFHSCNGFSLSVNSNEFTGPDPLWRDVLNKHLSRPFHVMLGGGDQIYNDAAMRDTTHFKEWLQTKNPEHKHRAEFSEDMQDELETFYLDRYSMWFSQGLFGMANSQIPMVNIWDDHDIIDGYGSYPHHFMSTRVFTGLGAVAFKYYMLFQHQSVVSETQRDEPSWVLGASPGPYINELSRSVFMFLGRKVTFPMELDAVEFCT</sequence>
<dbReference type="PANTHER" id="PTHR46689:SF1">
    <property type="entry name" value="PHOD-LIKE PHOSPHATASE DOMAIN-CONTAINING PROTEIN"/>
    <property type="match status" value="1"/>
</dbReference>
<gene>
    <name evidence="3" type="ORF">D6C83_01877</name>
</gene>
<feature type="compositionally biased region" description="Basic and acidic residues" evidence="1">
    <location>
        <begin position="183"/>
        <end position="193"/>
    </location>
</feature>
<feature type="compositionally biased region" description="Low complexity" evidence="1">
    <location>
        <begin position="206"/>
        <end position="222"/>
    </location>
</feature>
<feature type="compositionally biased region" description="Low complexity" evidence="1">
    <location>
        <begin position="40"/>
        <end position="54"/>
    </location>
</feature>
<evidence type="ECO:0000313" key="4">
    <source>
        <dbReference type="Proteomes" id="UP000304947"/>
    </source>
</evidence>
<evidence type="ECO:0000256" key="1">
    <source>
        <dbReference type="SAM" id="MobiDB-lite"/>
    </source>
</evidence>
<reference evidence="3 4" key="1">
    <citation type="submission" date="2018-10" db="EMBL/GenBank/DDBJ databases">
        <title>Fifty Aureobasidium pullulans genomes reveal a recombining polyextremotolerant generalist.</title>
        <authorList>
            <person name="Gostincar C."/>
            <person name="Turk M."/>
            <person name="Zajc J."/>
            <person name="Gunde-Cimerman N."/>
        </authorList>
    </citation>
    <scope>NUCLEOTIDE SEQUENCE [LARGE SCALE GENOMIC DNA]</scope>
    <source>
        <strain evidence="3 4">EXF-3380</strain>
    </source>
</reference>
<feature type="compositionally biased region" description="Polar residues" evidence="1">
    <location>
        <begin position="237"/>
        <end position="248"/>
    </location>
</feature>
<dbReference type="InterPro" id="IPR038607">
    <property type="entry name" value="PhoD-like_sf"/>
</dbReference>
<dbReference type="InterPro" id="IPR043904">
    <property type="entry name" value="PhoD_2-like"/>
</dbReference>
<name>A0A4T0E1U2_AURPU</name>
<feature type="non-terminal residue" evidence="3">
    <location>
        <position position="730"/>
    </location>
</feature>
<feature type="compositionally biased region" description="Polar residues" evidence="1">
    <location>
        <begin position="1"/>
        <end position="24"/>
    </location>
</feature>
<feature type="compositionally biased region" description="Acidic residues" evidence="1">
    <location>
        <begin position="29"/>
        <end position="39"/>
    </location>
</feature>
<accession>A0A4T0E1U2</accession>
<feature type="domain" description="PhoD-like phosphatase" evidence="2">
    <location>
        <begin position="523"/>
        <end position="682"/>
    </location>
</feature>
<dbReference type="GO" id="GO:0016020">
    <property type="term" value="C:membrane"/>
    <property type="evidence" value="ECO:0007669"/>
    <property type="project" value="TreeGrafter"/>
</dbReference>
<feature type="compositionally biased region" description="Polar residues" evidence="1">
    <location>
        <begin position="162"/>
        <end position="179"/>
    </location>
</feature>
<feature type="compositionally biased region" description="Acidic residues" evidence="1">
    <location>
        <begin position="69"/>
        <end position="81"/>
    </location>
</feature>
<feature type="compositionally biased region" description="Acidic residues" evidence="1">
    <location>
        <begin position="96"/>
        <end position="111"/>
    </location>
</feature>
<evidence type="ECO:0000313" key="3">
    <source>
        <dbReference type="EMBL" id="TIA67635.1"/>
    </source>
</evidence>
<feature type="compositionally biased region" description="Basic and acidic residues" evidence="1">
    <location>
        <begin position="252"/>
        <end position="268"/>
    </location>
</feature>
<feature type="compositionally biased region" description="Basic and acidic residues" evidence="1">
    <location>
        <begin position="55"/>
        <end position="68"/>
    </location>
</feature>